<evidence type="ECO:0000313" key="12">
    <source>
        <dbReference type="Proteomes" id="UP000294325"/>
    </source>
</evidence>
<dbReference type="CDD" id="cd00075">
    <property type="entry name" value="HATPase"/>
    <property type="match status" value="1"/>
</dbReference>
<dbReference type="SUPFAM" id="SSF47384">
    <property type="entry name" value="Homodimeric domain of signal transducing histidine kinase"/>
    <property type="match status" value="1"/>
</dbReference>
<dbReference type="SMART" id="SM00388">
    <property type="entry name" value="HisKA"/>
    <property type="match status" value="1"/>
</dbReference>
<name>A0A4P7BUX3_9GAMM</name>
<dbReference type="EC" id="2.7.13.3" evidence="2"/>
<dbReference type="EMBL" id="CP038033">
    <property type="protein sequence ID" value="QBQ53641.1"/>
    <property type="molecule type" value="Genomic_DNA"/>
</dbReference>
<evidence type="ECO:0000256" key="4">
    <source>
        <dbReference type="ARBA" id="ARBA00022679"/>
    </source>
</evidence>
<gene>
    <name evidence="11" type="ORF">E3U44_03305</name>
</gene>
<dbReference type="Pfam" id="PF00512">
    <property type="entry name" value="HisKA"/>
    <property type="match status" value="1"/>
</dbReference>
<dbReference type="AlphaFoldDB" id="A0A4P7BUX3"/>
<dbReference type="SMART" id="SM00448">
    <property type="entry name" value="REC"/>
    <property type="match status" value="1"/>
</dbReference>
<dbReference type="InterPro" id="IPR003594">
    <property type="entry name" value="HATPase_dom"/>
</dbReference>
<dbReference type="PROSITE" id="PS50109">
    <property type="entry name" value="HIS_KIN"/>
    <property type="match status" value="1"/>
</dbReference>
<dbReference type="KEGG" id="nwr:E3U44_03305"/>
<keyword evidence="4" id="KW-0808">Transferase</keyword>
<dbReference type="InterPro" id="IPR001789">
    <property type="entry name" value="Sig_transdc_resp-reg_receiver"/>
</dbReference>
<feature type="modified residue" description="4-aspartylphosphate" evidence="6">
    <location>
        <position position="699"/>
    </location>
</feature>
<dbReference type="PANTHER" id="PTHR43547">
    <property type="entry name" value="TWO-COMPONENT HISTIDINE KINASE"/>
    <property type="match status" value="1"/>
</dbReference>
<dbReference type="SMART" id="SM00091">
    <property type="entry name" value="PAS"/>
    <property type="match status" value="3"/>
</dbReference>
<dbReference type="InterPro" id="IPR011006">
    <property type="entry name" value="CheY-like_superfamily"/>
</dbReference>
<dbReference type="PROSITE" id="PS50113">
    <property type="entry name" value="PAC"/>
    <property type="match status" value="3"/>
</dbReference>
<dbReference type="NCBIfam" id="TIGR00229">
    <property type="entry name" value="sensory_box"/>
    <property type="match status" value="3"/>
</dbReference>
<dbReference type="InterPro" id="IPR036890">
    <property type="entry name" value="HATPase_C_sf"/>
</dbReference>
<dbReference type="SUPFAM" id="SSF55785">
    <property type="entry name" value="PYP-like sensor domain (PAS domain)"/>
    <property type="match status" value="3"/>
</dbReference>
<evidence type="ECO:0000259" key="10">
    <source>
        <dbReference type="PROSITE" id="PS50113"/>
    </source>
</evidence>
<dbReference type="Proteomes" id="UP000294325">
    <property type="component" value="Chromosome"/>
</dbReference>
<dbReference type="InterPro" id="IPR000700">
    <property type="entry name" value="PAS-assoc_C"/>
</dbReference>
<evidence type="ECO:0000256" key="5">
    <source>
        <dbReference type="ARBA" id="ARBA00022777"/>
    </source>
</evidence>
<feature type="domain" description="PAC" evidence="10">
    <location>
        <begin position="347"/>
        <end position="397"/>
    </location>
</feature>
<evidence type="ECO:0000313" key="11">
    <source>
        <dbReference type="EMBL" id="QBQ53641.1"/>
    </source>
</evidence>
<evidence type="ECO:0000256" key="6">
    <source>
        <dbReference type="PROSITE-ProRule" id="PRU00169"/>
    </source>
</evidence>
<dbReference type="CDD" id="cd00130">
    <property type="entry name" value="PAS"/>
    <property type="match status" value="3"/>
</dbReference>
<dbReference type="Pfam" id="PF00072">
    <property type="entry name" value="Response_reg"/>
    <property type="match status" value="1"/>
</dbReference>
<protein>
    <recommendedName>
        <fullName evidence="2">histidine kinase</fullName>
        <ecNumber evidence="2">2.7.13.3</ecNumber>
    </recommendedName>
</protein>
<feature type="domain" description="Histidine kinase" evidence="7">
    <location>
        <begin position="408"/>
        <end position="629"/>
    </location>
</feature>
<dbReference type="Gene3D" id="1.10.287.130">
    <property type="match status" value="1"/>
</dbReference>
<dbReference type="InterPro" id="IPR003661">
    <property type="entry name" value="HisK_dim/P_dom"/>
</dbReference>
<dbReference type="CDD" id="cd00082">
    <property type="entry name" value="HisKA"/>
    <property type="match status" value="1"/>
</dbReference>
<organism evidence="11 12">
    <name type="scientific">Nitrosococcus wardiae</name>
    <dbReference type="NCBI Taxonomy" id="1814290"/>
    <lineage>
        <taxon>Bacteria</taxon>
        <taxon>Pseudomonadati</taxon>
        <taxon>Pseudomonadota</taxon>
        <taxon>Gammaproteobacteria</taxon>
        <taxon>Chromatiales</taxon>
        <taxon>Chromatiaceae</taxon>
        <taxon>Nitrosococcus</taxon>
    </lineage>
</organism>
<dbReference type="InterPro" id="IPR004358">
    <property type="entry name" value="Sig_transdc_His_kin-like_C"/>
</dbReference>
<dbReference type="OrthoDB" id="9772100at2"/>
<keyword evidence="3 6" id="KW-0597">Phosphoprotein</keyword>
<dbReference type="SMART" id="SM00086">
    <property type="entry name" value="PAC"/>
    <property type="match status" value="3"/>
</dbReference>
<dbReference type="SUPFAM" id="SSF52172">
    <property type="entry name" value="CheY-like"/>
    <property type="match status" value="1"/>
</dbReference>
<proteinExistence type="predicted"/>
<feature type="domain" description="PAS" evidence="9">
    <location>
        <begin position="11"/>
        <end position="82"/>
    </location>
</feature>
<accession>A0A4P7BUX3</accession>
<dbReference type="FunFam" id="3.30.565.10:FF:000006">
    <property type="entry name" value="Sensor histidine kinase WalK"/>
    <property type="match status" value="1"/>
</dbReference>
<dbReference type="InterPro" id="IPR000014">
    <property type="entry name" value="PAS"/>
</dbReference>
<dbReference type="InterPro" id="IPR035965">
    <property type="entry name" value="PAS-like_dom_sf"/>
</dbReference>
<dbReference type="SMART" id="SM00387">
    <property type="entry name" value="HATPase_c"/>
    <property type="match status" value="1"/>
</dbReference>
<dbReference type="RefSeq" id="WP_134356653.1">
    <property type="nucleotide sequence ID" value="NZ_CP038033.1"/>
</dbReference>
<dbReference type="Gene3D" id="3.40.50.2300">
    <property type="match status" value="1"/>
</dbReference>
<dbReference type="InterPro" id="IPR036097">
    <property type="entry name" value="HisK_dim/P_sf"/>
</dbReference>
<feature type="domain" description="PAS" evidence="9">
    <location>
        <begin position="271"/>
        <end position="314"/>
    </location>
</feature>
<dbReference type="PRINTS" id="PR00344">
    <property type="entry name" value="BCTRLSENSOR"/>
</dbReference>
<dbReference type="GO" id="GO:0005886">
    <property type="term" value="C:plasma membrane"/>
    <property type="evidence" value="ECO:0007669"/>
    <property type="project" value="UniProtKB-ARBA"/>
</dbReference>
<dbReference type="GO" id="GO:0000155">
    <property type="term" value="F:phosphorelay sensor kinase activity"/>
    <property type="evidence" value="ECO:0007669"/>
    <property type="project" value="InterPro"/>
</dbReference>
<evidence type="ECO:0000256" key="3">
    <source>
        <dbReference type="ARBA" id="ARBA00022553"/>
    </source>
</evidence>
<evidence type="ECO:0000259" key="8">
    <source>
        <dbReference type="PROSITE" id="PS50110"/>
    </source>
</evidence>
<feature type="domain" description="Response regulatory" evidence="8">
    <location>
        <begin position="650"/>
        <end position="765"/>
    </location>
</feature>
<keyword evidence="5" id="KW-0418">Kinase</keyword>
<feature type="domain" description="PAC" evidence="10">
    <location>
        <begin position="84"/>
        <end position="136"/>
    </location>
</feature>
<keyword evidence="12" id="KW-1185">Reference proteome</keyword>
<dbReference type="SUPFAM" id="SSF55874">
    <property type="entry name" value="ATPase domain of HSP90 chaperone/DNA topoisomerase II/histidine kinase"/>
    <property type="match status" value="1"/>
</dbReference>
<dbReference type="CDD" id="cd17580">
    <property type="entry name" value="REC_2_DhkD-like"/>
    <property type="match status" value="1"/>
</dbReference>
<sequence length="768" mass="85755">MNEELREREAQYRLQAQIIDQIHDAVTCIDLESAITYWNKGAERLSGYSAAEVLGKHISFIYPEEEHTFLEQQVIQPLQKKGHHEVEVRLRRKSGEDFYAHLALSLLLDQEGKVTGMIGYAMDITTRKQAEEALRESEARYRKLADLLPVAVYTCKAPKGTLQYYNQQAVEFWGRDPLCNDDKEQLCGPLRLYQRDGAPLSHPQSPMTIALTQGVSYRNREVIIERPDGSRVIALANIDPIKNRDGKITEIINVLQDITYLKRAEEALRDSEARYRALFDGSPSGILMLNPSDLTFVEFNDQAHLQLGYSREEFAQLTLPDIEAAASPEQSLEHACYFVQALGIDKQEFEAHYRTKRGEIHDVLVTGRPLQIQGHTYLCAVFQDITERKRAEKALQEADRRKDEFLALLAHELRNPLVPIRNAVQLLKLQSEPSLPHLQQACGLIERQLSHLTRLVDDLLDVARITRGRITLQKSRIDMASCVVQAVEAVRSILDEKGHDLTLKLPPSPLQVEADPVRLAQVIENLLHNAAKYTHERGRIALTLTPEGSQAVLTITDNGIGIPPELLPHIFDCFTYNGRPLNHPSPQGGLGLGLSLARSLLELHGGQIGAASPGLDQGSTFTVTLPLAKETPQPAATPGAEEAPTLSCRRVLVVDDNRDIAHSFEILLGLWGHQVQTASDGPAALKATRTFHPEIILLDIGLPGMDGYEVARHLRAEYGQRIKIFALTGYGQEQDKKRAKEAGFDHHLTKPPQMETLKKLLAGSSLST</sequence>
<dbReference type="Gene3D" id="3.30.450.20">
    <property type="entry name" value="PAS domain"/>
    <property type="match status" value="3"/>
</dbReference>
<reference evidence="11 12" key="1">
    <citation type="submission" date="2019-03" db="EMBL/GenBank/DDBJ databases">
        <title>The genome sequence of Nitrosococcus wardiae strain D1FHST reveals the archetypal metabolic capacity of ammonia-oxidizing Gammaproteobacteria.</title>
        <authorList>
            <person name="Wang L."/>
            <person name="Lim C.K."/>
            <person name="Hanson T.E."/>
            <person name="Dang H."/>
            <person name="Klotz M.G."/>
        </authorList>
    </citation>
    <scope>NUCLEOTIDE SEQUENCE [LARGE SCALE GENOMIC DNA]</scope>
    <source>
        <strain evidence="11 12">D1FHS</strain>
    </source>
</reference>
<evidence type="ECO:0000259" key="7">
    <source>
        <dbReference type="PROSITE" id="PS50109"/>
    </source>
</evidence>
<dbReference type="PROSITE" id="PS50110">
    <property type="entry name" value="RESPONSE_REGULATORY"/>
    <property type="match status" value="1"/>
</dbReference>
<dbReference type="PROSITE" id="PS50112">
    <property type="entry name" value="PAS"/>
    <property type="match status" value="2"/>
</dbReference>
<dbReference type="InterPro" id="IPR005467">
    <property type="entry name" value="His_kinase_dom"/>
</dbReference>
<evidence type="ECO:0000256" key="1">
    <source>
        <dbReference type="ARBA" id="ARBA00000085"/>
    </source>
</evidence>
<evidence type="ECO:0000259" key="9">
    <source>
        <dbReference type="PROSITE" id="PS50112"/>
    </source>
</evidence>
<dbReference type="Pfam" id="PF13426">
    <property type="entry name" value="PAS_9"/>
    <property type="match status" value="3"/>
</dbReference>
<evidence type="ECO:0000256" key="2">
    <source>
        <dbReference type="ARBA" id="ARBA00012438"/>
    </source>
</evidence>
<comment type="catalytic activity">
    <reaction evidence="1">
        <text>ATP + protein L-histidine = ADP + protein N-phospho-L-histidine.</text>
        <dbReference type="EC" id="2.7.13.3"/>
    </reaction>
</comment>
<dbReference type="Gene3D" id="3.30.565.10">
    <property type="entry name" value="Histidine kinase-like ATPase, C-terminal domain"/>
    <property type="match status" value="1"/>
</dbReference>
<feature type="domain" description="PAC" evidence="10">
    <location>
        <begin position="218"/>
        <end position="270"/>
    </location>
</feature>
<dbReference type="Pfam" id="PF02518">
    <property type="entry name" value="HATPase_c"/>
    <property type="match status" value="1"/>
</dbReference>
<dbReference type="InterPro" id="IPR001610">
    <property type="entry name" value="PAC"/>
</dbReference>
<dbReference type="PANTHER" id="PTHR43547:SF2">
    <property type="entry name" value="HYBRID SIGNAL TRANSDUCTION HISTIDINE KINASE C"/>
    <property type="match status" value="1"/>
</dbReference>